<sequence length="316" mass="36831">MILSVSRRTDIPCFYSEWFFNRMKEGIVYVKNPMNPKQVSEILLTPKLIDCIIFWSKNPAPMLSRLDEIKDYTYCFQFTLTGYGKDLEPNLPNKKEIIIPLFQQLATQIGKERMIWRYDPIIVTNQYSVSYHMKAFEQIAQSLRGYTNKVIISFLDWYVKMKRNMQEIQVHEITQQDIECLASHFAAVARANHMRIETCAEEIDLTSYGIEHGSCIDKQWLEQVLNGKLKGQKDKNQRKECGCMESIEIGSYHTCINGCKYCYANDSFQKAVTNYKNYNPNSPILCQEVNPEDKITQRKIKSLKESQLSFSGIETI</sequence>
<keyword evidence="2" id="KW-1185">Reference proteome</keyword>
<dbReference type="EMBL" id="WAGX01000008">
    <property type="protein sequence ID" value="KAB1434517.1"/>
    <property type="molecule type" value="Genomic_DNA"/>
</dbReference>
<dbReference type="InterPro" id="IPR014998">
    <property type="entry name" value="DUF1848"/>
</dbReference>
<gene>
    <name evidence="1" type="ORF">F7O84_18715</name>
</gene>
<dbReference type="Proteomes" id="UP000461768">
    <property type="component" value="Unassembled WGS sequence"/>
</dbReference>
<evidence type="ECO:0000313" key="1">
    <source>
        <dbReference type="EMBL" id="KAB1434517.1"/>
    </source>
</evidence>
<comment type="caution">
    <text evidence="1">The sequence shown here is derived from an EMBL/GenBank/DDBJ whole genome shotgun (WGS) entry which is preliminary data.</text>
</comment>
<dbReference type="Pfam" id="PF08902">
    <property type="entry name" value="DUF1848"/>
    <property type="match status" value="1"/>
</dbReference>
<organism evidence="1 2">
    <name type="scientific">Candidatus Galacturonatibacter soehngenii</name>
    <dbReference type="NCBI Taxonomy" id="2307010"/>
    <lineage>
        <taxon>Bacteria</taxon>
        <taxon>Bacillati</taxon>
        <taxon>Bacillota</taxon>
        <taxon>Clostridia</taxon>
        <taxon>Lachnospirales</taxon>
        <taxon>Lachnospiraceae</taxon>
        <taxon>Candidatus Galacturonatibacter</taxon>
    </lineage>
</organism>
<dbReference type="AlphaFoldDB" id="A0A7V7QHY8"/>
<evidence type="ECO:0000313" key="2">
    <source>
        <dbReference type="Proteomes" id="UP000461768"/>
    </source>
</evidence>
<accession>A0A7V7QHY8</accession>
<dbReference type="OrthoDB" id="9771212at2"/>
<reference evidence="1 2" key="2">
    <citation type="submission" date="2020-02" db="EMBL/GenBank/DDBJ databases">
        <title>Candidatus Galacturonibacter soehngenii shows hetero-acetogenic catabolism of galacturonic acid but lacks a canonical carbon monoxide dehydrogenase/acetyl-CoA synthase complex.</title>
        <authorList>
            <person name="Diender M."/>
            <person name="Stouten G.R."/>
            <person name="Petersen J.F."/>
            <person name="Nielsen P.H."/>
            <person name="Dueholm M.S."/>
            <person name="Pronk J.T."/>
            <person name="Van Loosdrecht M.C.M."/>
        </authorList>
    </citation>
    <scope>NUCLEOTIDE SEQUENCE [LARGE SCALE GENOMIC DNA]</scope>
    <source>
        <strain evidence="1">GalUA</strain>
    </source>
</reference>
<protein>
    <submittedName>
        <fullName evidence="1">DUF1848 domain-containing protein</fullName>
    </submittedName>
</protein>
<dbReference type="RefSeq" id="WP_151148603.1">
    <property type="nucleotide sequence ID" value="NZ_WAGX01000008.1"/>
</dbReference>
<reference evidence="1 2" key="1">
    <citation type="submission" date="2019-09" db="EMBL/GenBank/DDBJ databases">
        <authorList>
            <person name="Valk L.C."/>
        </authorList>
    </citation>
    <scope>NUCLEOTIDE SEQUENCE [LARGE SCALE GENOMIC DNA]</scope>
    <source>
        <strain evidence="1">GalUA</strain>
    </source>
</reference>
<name>A0A7V7QHY8_9FIRM</name>
<proteinExistence type="predicted"/>